<dbReference type="InterPro" id="IPR017853">
    <property type="entry name" value="GH"/>
</dbReference>
<dbReference type="PANTHER" id="PTHR42767:SF1">
    <property type="entry name" value="ENDO-BETA-1,6-GALACTANASE-LIKE DOMAIN-CONTAINING PROTEIN"/>
    <property type="match status" value="1"/>
</dbReference>
<feature type="domain" description="Ricin B lectin" evidence="2">
    <location>
        <begin position="497"/>
        <end position="636"/>
    </location>
</feature>
<dbReference type="InterPro" id="IPR013780">
    <property type="entry name" value="Glyco_hydro_b"/>
</dbReference>
<dbReference type="GO" id="GO:0016787">
    <property type="term" value="F:hydrolase activity"/>
    <property type="evidence" value="ECO:0007669"/>
    <property type="project" value="UniProtKB-KW"/>
</dbReference>
<dbReference type="SUPFAM" id="SSF50370">
    <property type="entry name" value="Ricin B-like lectins"/>
    <property type="match status" value="1"/>
</dbReference>
<evidence type="ECO:0000313" key="3">
    <source>
        <dbReference type="EMBL" id="SIR37528.1"/>
    </source>
</evidence>
<evidence type="ECO:0000259" key="2">
    <source>
        <dbReference type="SMART" id="SM00458"/>
    </source>
</evidence>
<accession>A0ABY1K7H7</accession>
<evidence type="ECO:0000256" key="1">
    <source>
        <dbReference type="SAM" id="SignalP"/>
    </source>
</evidence>
<dbReference type="InterPro" id="IPR039514">
    <property type="entry name" value="6GAL-like"/>
</dbReference>
<comment type="caution">
    <text evidence="3">The sequence shown here is derived from an EMBL/GenBank/DDBJ whole genome shotgun (WGS) entry which is preliminary data.</text>
</comment>
<dbReference type="PANTHER" id="PTHR42767">
    <property type="entry name" value="ENDO-BETA-1,6-GALACTANASE"/>
    <property type="match status" value="1"/>
</dbReference>
<dbReference type="Pfam" id="PF14200">
    <property type="entry name" value="RicinB_lectin_2"/>
    <property type="match status" value="2"/>
</dbReference>
<dbReference type="Pfam" id="PF14587">
    <property type="entry name" value="Glyco_hydr_30_2"/>
    <property type="match status" value="1"/>
</dbReference>
<organism evidence="3 4">
    <name type="scientific">Paenibacillus macquariensis</name>
    <dbReference type="NCBI Taxonomy" id="948756"/>
    <lineage>
        <taxon>Bacteria</taxon>
        <taxon>Bacillati</taxon>
        <taxon>Bacillota</taxon>
        <taxon>Bacilli</taxon>
        <taxon>Bacillales</taxon>
        <taxon>Paenibacillaceae</taxon>
        <taxon>Paenibacillus</taxon>
    </lineage>
</organism>
<dbReference type="InterPro" id="IPR035992">
    <property type="entry name" value="Ricin_B-like_lectins"/>
</dbReference>
<reference evidence="3 4" key="1">
    <citation type="submission" date="2017-01" db="EMBL/GenBank/DDBJ databases">
        <authorList>
            <person name="Varghese N."/>
            <person name="Submissions S."/>
        </authorList>
    </citation>
    <scope>NUCLEOTIDE SEQUENCE [LARGE SCALE GENOMIC DNA]</scope>
    <source>
        <strain evidence="3 4">ATCC 23464</strain>
    </source>
</reference>
<feature type="chain" id="PRO_5046720765" evidence="1">
    <location>
        <begin position="35"/>
        <end position="639"/>
    </location>
</feature>
<keyword evidence="4" id="KW-1185">Reference proteome</keyword>
<gene>
    <name evidence="3" type="ORF">SAMN05421578_11255</name>
</gene>
<dbReference type="Gene3D" id="3.20.20.80">
    <property type="entry name" value="Glycosidases"/>
    <property type="match status" value="1"/>
</dbReference>
<sequence length="639" mass="71005">MGKQLIKRRFTVMVTVSALIFSLCAPFLQRTVSASSYTATVNPDKQYQTWEGWGTSLAWFANRVGGASDTTRNWYADQLFDVNQGLGFNIVRYNIGGGENPQHNFLELRAAVPGFKASPTADYDWSSDANQRWMLQAAKARNQPQEFIAEAFANSPPWWMTNSGSVTGPVVPLTDNLKGDMFDDFADYLTTVVQHFKDNEGITFRTLSPINEPDGFWVYSNRQEGAFYSQYSRGTIIQHVHDALVQKGLPTTQSSADSNAVFLARDTINAYTDTTKSMISQYNVHTYYGNDSERKQVFYAAGNKPIWMAEHGDGEANGIEMSRSIVSDIKYMKNSAWVYWQAVEDNAAPGWGMIETDLNDANNNAFTPNIKQKFWSMAQWSKFIRPGYKIIDIEDGDSIAAYDEASQKLVIVTVNDRSSSNDVTYDLSKFGDINGSVTAYRTVAPSNGVTPENFANINVALNNKSFQNTVPAYSVTTYVVDGANLKDHMSSAAIDTSAYYKIVNKNSGKVMDVKGAYLDDSTSVVQYADNGGTNQQWQFVDMGRGIYKIKNHNSGKMLEIQGESTSDGGQAVQYHDTEWRGVNQEWKLIDAGGGYYSIVNINSDKVLDVKGESTSNSASIIQYTGRGSSNQLWKLVKVN</sequence>
<dbReference type="Proteomes" id="UP000186666">
    <property type="component" value="Unassembled WGS sequence"/>
</dbReference>
<protein>
    <submittedName>
        <fullName evidence="3">O-Glycosyl hydrolase</fullName>
    </submittedName>
</protein>
<dbReference type="PROSITE" id="PS50231">
    <property type="entry name" value="RICIN_B_LECTIN"/>
    <property type="match status" value="1"/>
</dbReference>
<dbReference type="InterPro" id="IPR039743">
    <property type="entry name" value="6GAL/EXGAL"/>
</dbReference>
<dbReference type="Gene3D" id="2.80.10.50">
    <property type="match status" value="1"/>
</dbReference>
<keyword evidence="1" id="KW-0732">Signal</keyword>
<keyword evidence="3" id="KW-0378">Hydrolase</keyword>
<dbReference type="SUPFAM" id="SSF51445">
    <property type="entry name" value="(Trans)glycosidases"/>
    <property type="match status" value="1"/>
</dbReference>
<proteinExistence type="predicted"/>
<dbReference type="InterPro" id="IPR000772">
    <property type="entry name" value="Ricin_B_lectin"/>
</dbReference>
<dbReference type="RefSeq" id="WP_068586539.1">
    <property type="nucleotide sequence ID" value="NZ_FTNK01000012.1"/>
</dbReference>
<dbReference type="SMART" id="SM00458">
    <property type="entry name" value="RICIN"/>
    <property type="match status" value="1"/>
</dbReference>
<feature type="signal peptide" evidence="1">
    <location>
        <begin position="1"/>
        <end position="34"/>
    </location>
</feature>
<name>A0ABY1K7H7_9BACL</name>
<dbReference type="Gene3D" id="2.60.40.1180">
    <property type="entry name" value="Golgi alpha-mannosidase II"/>
    <property type="match status" value="1"/>
</dbReference>
<dbReference type="EMBL" id="FTNK01000012">
    <property type="protein sequence ID" value="SIR37528.1"/>
    <property type="molecule type" value="Genomic_DNA"/>
</dbReference>
<evidence type="ECO:0000313" key="4">
    <source>
        <dbReference type="Proteomes" id="UP000186666"/>
    </source>
</evidence>